<dbReference type="GO" id="GO:0016020">
    <property type="term" value="C:membrane"/>
    <property type="evidence" value="ECO:0007669"/>
    <property type="project" value="UniProtKB-SubCell"/>
</dbReference>
<dbReference type="InterPro" id="IPR022204">
    <property type="entry name" value="PpdC-like_C"/>
</dbReference>
<reference evidence="3 4" key="1">
    <citation type="submission" date="2017-12" db="EMBL/GenBank/DDBJ databases">
        <title>Characterization of six clinical isolates of Enterochimera gen. nov., a novel genus of the Yersiniaciae family and the three species Enterochimera arupensis sp. nov., Enterochimera coloradensis sp. nov, and Enterochimera californica sp. nov.</title>
        <authorList>
            <person name="Rossi A."/>
            <person name="Fisher M."/>
        </authorList>
    </citation>
    <scope>NUCLEOTIDE SEQUENCE [LARGE SCALE GENOMIC DNA]</scope>
    <source>
        <strain evidence="4">2016-Iso4</strain>
    </source>
</reference>
<name>A0A2N5DTD8_9GAMM</name>
<accession>A0A2N5DTD8</accession>
<dbReference type="NCBIfam" id="TIGR02532">
    <property type="entry name" value="IV_pilin_GFxxxE"/>
    <property type="match status" value="1"/>
</dbReference>
<dbReference type="OrthoDB" id="6504985at2"/>
<evidence type="ECO:0000313" key="3">
    <source>
        <dbReference type="EMBL" id="PLR29667.1"/>
    </source>
</evidence>
<gene>
    <name evidence="3" type="ORF">CYR32_20220</name>
</gene>
<comment type="caution">
    <text evidence="3">The sequence shown here is derived from an EMBL/GenBank/DDBJ whole genome shotgun (WGS) entry which is preliminary data.</text>
</comment>
<comment type="subcellular location">
    <subcellularLocation>
        <location evidence="1">Membrane</location>
        <topology evidence="1">Single-pass membrane protein</topology>
    </subcellularLocation>
</comment>
<dbReference type="EMBL" id="PJZH01000042">
    <property type="protein sequence ID" value="PLR29667.1"/>
    <property type="molecule type" value="Genomic_DNA"/>
</dbReference>
<dbReference type="PROSITE" id="PS00409">
    <property type="entry name" value="PROKAR_NTER_METHYL"/>
    <property type="match status" value="1"/>
</dbReference>
<feature type="domain" description="Prepilin peptidase dependent protein C-like C-terminal" evidence="2">
    <location>
        <begin position="29"/>
        <end position="110"/>
    </location>
</feature>
<dbReference type="InterPro" id="IPR012902">
    <property type="entry name" value="N_methyl_site"/>
</dbReference>
<organism evidence="3 4">
    <name type="scientific">Chimaeribacter coloradensis</name>
    <dbReference type="NCBI Taxonomy" id="2060068"/>
    <lineage>
        <taxon>Bacteria</taxon>
        <taxon>Pseudomonadati</taxon>
        <taxon>Pseudomonadota</taxon>
        <taxon>Gammaproteobacteria</taxon>
        <taxon>Enterobacterales</taxon>
        <taxon>Yersiniaceae</taxon>
        <taxon>Chimaeribacter</taxon>
    </lineage>
</organism>
<dbReference type="Pfam" id="PF07963">
    <property type="entry name" value="N_methyl"/>
    <property type="match status" value="1"/>
</dbReference>
<dbReference type="AlphaFoldDB" id="A0A2N5DTD8"/>
<dbReference type="Proteomes" id="UP000234503">
    <property type="component" value="Unassembled WGS sequence"/>
</dbReference>
<evidence type="ECO:0000313" key="4">
    <source>
        <dbReference type="Proteomes" id="UP000234503"/>
    </source>
</evidence>
<evidence type="ECO:0000259" key="2">
    <source>
        <dbReference type="Pfam" id="PF12528"/>
    </source>
</evidence>
<dbReference type="Pfam" id="PF12528">
    <property type="entry name" value="T2SSppdC"/>
    <property type="match status" value="1"/>
</dbReference>
<keyword evidence="4" id="KW-1185">Reference proteome</keyword>
<dbReference type="RefSeq" id="WP_101826908.1">
    <property type="nucleotide sequence ID" value="NZ_PJZH01000042.1"/>
</dbReference>
<sequence>MTAQRGFTLIEVLFAAMLFALSLLGLLTYQQALTAGFERQRQVQKAWRQVGDRLEAFSLTGRRSGVFPAAAGGEVTITVTAAGAPGNCRWATATAAAPAQQQVTLRRLLC</sequence>
<proteinExistence type="predicted"/>
<protein>
    <submittedName>
        <fullName evidence="3">Prepilin-type cleavage/methylation domain-containing protein</fullName>
    </submittedName>
</protein>
<evidence type="ECO:0000256" key="1">
    <source>
        <dbReference type="ARBA" id="ARBA00004167"/>
    </source>
</evidence>